<organism evidence="6 7">
    <name type="scientific">Tistrella bauzanensis</name>
    <dbReference type="NCBI Taxonomy" id="657419"/>
    <lineage>
        <taxon>Bacteria</taxon>
        <taxon>Pseudomonadati</taxon>
        <taxon>Pseudomonadota</taxon>
        <taxon>Alphaproteobacteria</taxon>
        <taxon>Geminicoccales</taxon>
        <taxon>Geminicoccaceae</taxon>
        <taxon>Tistrella</taxon>
    </lineage>
</organism>
<dbReference type="RefSeq" id="WP_188579962.1">
    <property type="nucleotide sequence ID" value="NZ_BMDZ01000043.1"/>
</dbReference>
<evidence type="ECO:0000256" key="4">
    <source>
        <dbReference type="PROSITE-ProRule" id="PRU00335"/>
    </source>
</evidence>
<proteinExistence type="predicted"/>
<accession>A0ABQ1IT13</accession>
<dbReference type="InterPro" id="IPR036271">
    <property type="entry name" value="Tet_transcr_reg_TetR-rel_C_sf"/>
</dbReference>
<sequence>MARSAKVGTIGMPALQETEAADSPRDMRKGLIEKQIMEQACILFARKGFDGTTLTDVADAVGLTRAAIYYYFRNKEALLEAIVVEATAAPLAASAAWRKTAPEDPVDRLRSFVDMRVRGILSHPLRMRMIDVTEAILPPEMAERHIEAKRRVLAEYRAILRDGMEQGVFRAQDQRVAALAIIGMVNWTVHWYTPGRGADIPAVARQIADMAVQAVISPRAGRSQIADPKAALAALREDVEQLALLMAADRGEA</sequence>
<evidence type="ECO:0000313" key="7">
    <source>
        <dbReference type="Proteomes" id="UP000603352"/>
    </source>
</evidence>
<dbReference type="PROSITE" id="PS01081">
    <property type="entry name" value="HTH_TETR_1"/>
    <property type="match status" value="1"/>
</dbReference>
<keyword evidence="1" id="KW-0805">Transcription regulation</keyword>
<evidence type="ECO:0000259" key="5">
    <source>
        <dbReference type="PROSITE" id="PS50977"/>
    </source>
</evidence>
<evidence type="ECO:0000256" key="2">
    <source>
        <dbReference type="ARBA" id="ARBA00023125"/>
    </source>
</evidence>
<evidence type="ECO:0000313" key="6">
    <source>
        <dbReference type="EMBL" id="GGB49893.1"/>
    </source>
</evidence>
<dbReference type="InterPro" id="IPR050109">
    <property type="entry name" value="HTH-type_TetR-like_transc_reg"/>
</dbReference>
<dbReference type="Gene3D" id="1.10.10.60">
    <property type="entry name" value="Homeodomain-like"/>
    <property type="match status" value="1"/>
</dbReference>
<keyword evidence="2 4" id="KW-0238">DNA-binding</keyword>
<gene>
    <name evidence="6" type="ORF">GCM10011505_33760</name>
</gene>
<dbReference type="Pfam" id="PF00440">
    <property type="entry name" value="TetR_N"/>
    <property type="match status" value="1"/>
</dbReference>
<dbReference type="PANTHER" id="PTHR30055:SF240">
    <property type="entry name" value="HTH-TYPE TRANSCRIPTIONAL REGULATOR ACRR"/>
    <property type="match status" value="1"/>
</dbReference>
<dbReference type="InterPro" id="IPR041490">
    <property type="entry name" value="KstR2_TetR_C"/>
</dbReference>
<dbReference type="PANTHER" id="PTHR30055">
    <property type="entry name" value="HTH-TYPE TRANSCRIPTIONAL REGULATOR RUTR"/>
    <property type="match status" value="1"/>
</dbReference>
<dbReference type="PRINTS" id="PR00455">
    <property type="entry name" value="HTHTETR"/>
</dbReference>
<dbReference type="Proteomes" id="UP000603352">
    <property type="component" value="Unassembled WGS sequence"/>
</dbReference>
<evidence type="ECO:0000256" key="1">
    <source>
        <dbReference type="ARBA" id="ARBA00023015"/>
    </source>
</evidence>
<dbReference type="SUPFAM" id="SSF48498">
    <property type="entry name" value="Tetracyclin repressor-like, C-terminal domain"/>
    <property type="match status" value="1"/>
</dbReference>
<keyword evidence="7" id="KW-1185">Reference proteome</keyword>
<dbReference type="Pfam" id="PF17932">
    <property type="entry name" value="TetR_C_24"/>
    <property type="match status" value="1"/>
</dbReference>
<reference evidence="7" key="1">
    <citation type="journal article" date="2019" name="Int. J. Syst. Evol. Microbiol.">
        <title>The Global Catalogue of Microorganisms (GCM) 10K type strain sequencing project: providing services to taxonomists for standard genome sequencing and annotation.</title>
        <authorList>
            <consortium name="The Broad Institute Genomics Platform"/>
            <consortium name="The Broad Institute Genome Sequencing Center for Infectious Disease"/>
            <person name="Wu L."/>
            <person name="Ma J."/>
        </authorList>
    </citation>
    <scope>NUCLEOTIDE SEQUENCE [LARGE SCALE GENOMIC DNA]</scope>
    <source>
        <strain evidence="7">CGMCC 1.10188</strain>
    </source>
</reference>
<feature type="domain" description="HTH tetR-type" evidence="5">
    <location>
        <begin position="30"/>
        <end position="90"/>
    </location>
</feature>
<keyword evidence="3" id="KW-0804">Transcription</keyword>
<dbReference type="InterPro" id="IPR023772">
    <property type="entry name" value="DNA-bd_HTH_TetR-type_CS"/>
</dbReference>
<feature type="DNA-binding region" description="H-T-H motif" evidence="4">
    <location>
        <begin position="53"/>
        <end position="72"/>
    </location>
</feature>
<protein>
    <recommendedName>
        <fullName evidence="5">HTH tetR-type domain-containing protein</fullName>
    </recommendedName>
</protein>
<dbReference type="Gene3D" id="1.10.357.10">
    <property type="entry name" value="Tetracycline Repressor, domain 2"/>
    <property type="match status" value="1"/>
</dbReference>
<dbReference type="SUPFAM" id="SSF46689">
    <property type="entry name" value="Homeodomain-like"/>
    <property type="match status" value="1"/>
</dbReference>
<dbReference type="EMBL" id="BMDZ01000043">
    <property type="protein sequence ID" value="GGB49893.1"/>
    <property type="molecule type" value="Genomic_DNA"/>
</dbReference>
<name>A0ABQ1IT13_9PROT</name>
<dbReference type="InterPro" id="IPR009057">
    <property type="entry name" value="Homeodomain-like_sf"/>
</dbReference>
<evidence type="ECO:0000256" key="3">
    <source>
        <dbReference type="ARBA" id="ARBA00023163"/>
    </source>
</evidence>
<dbReference type="InterPro" id="IPR001647">
    <property type="entry name" value="HTH_TetR"/>
</dbReference>
<comment type="caution">
    <text evidence="6">The sequence shown here is derived from an EMBL/GenBank/DDBJ whole genome shotgun (WGS) entry which is preliminary data.</text>
</comment>
<dbReference type="PROSITE" id="PS50977">
    <property type="entry name" value="HTH_TETR_2"/>
    <property type="match status" value="1"/>
</dbReference>